<name>A0A182U5F9_9DIPT</name>
<dbReference type="AlphaFoldDB" id="A0A182U5F9"/>
<reference evidence="2" key="2">
    <citation type="submission" date="2020-05" db="UniProtKB">
        <authorList>
            <consortium name="EnsemblMetazoa"/>
        </authorList>
    </citation>
    <scope>IDENTIFICATION</scope>
    <source>
        <strain evidence="2">CM1001059</strain>
    </source>
</reference>
<sequence>MLLLPPPLFESSESASLLSHCASAGCCCCWCSFRFISSCCCFSRLMREWRFLMLSSDWRSLSLASSDRRTSAVSELSISSKSIPLCSLSSIDFSNSSKCCSEMRFSASRKFDMSVPAPVPVPVVAVADGSRRIWTSKSSVSSSSSMSAAGSAVPTTSWVMFRRSCSRLRLRRTIVRPSPLVGVVFCVSGPIGDRSSSSGATFARADDPWKGVDCTSIELAGCDSAAGPAPPPPTTVGRSGLSNGRWRTSSSPPINVPLRGRRLKVRSNGTAGGGVIEGSTVSSVRLINRTSSLSSLLSVRFLTNVPCPLVAPPICSSPTMPKVLFMTACLSRTGFGATNVCPAAGSTTVVSASTCGTSSNVWFNDERGLRYVLKLRGRRASYVPPPFSSSLPASSRSASASCSSTGTTNVSLGAVTPVVMVVLISSFPASRSSSVGAPVDAGGGGGEFSSSNEDLPPTSAPVRPLLSYEFCIVLTPDTLSIALLVIFSFAEYSIEFMIEQGGDTSCSQLRCISSRLPVVELARADGVAREEGVTGPPICTFSSGDPPLGNWKEGEKAN</sequence>
<feature type="region of interest" description="Disordered" evidence="1">
    <location>
        <begin position="224"/>
        <end position="257"/>
    </location>
</feature>
<keyword evidence="3" id="KW-1185">Reference proteome</keyword>
<reference evidence="3" key="1">
    <citation type="submission" date="2014-01" db="EMBL/GenBank/DDBJ databases">
        <title>The Genome Sequence of Anopheles melas CM1001059_A (V2).</title>
        <authorList>
            <consortium name="The Broad Institute Genomics Platform"/>
            <person name="Neafsey D.E."/>
            <person name="Besansky N."/>
            <person name="Howell P."/>
            <person name="Walton C."/>
            <person name="Young S.K."/>
            <person name="Zeng Q."/>
            <person name="Gargeya S."/>
            <person name="Fitzgerald M."/>
            <person name="Haas B."/>
            <person name="Abouelleil A."/>
            <person name="Allen A.W."/>
            <person name="Alvarado L."/>
            <person name="Arachchi H.M."/>
            <person name="Berlin A.M."/>
            <person name="Chapman S.B."/>
            <person name="Gainer-Dewar J."/>
            <person name="Goldberg J."/>
            <person name="Griggs A."/>
            <person name="Gujja S."/>
            <person name="Hansen M."/>
            <person name="Howarth C."/>
            <person name="Imamovic A."/>
            <person name="Ireland A."/>
            <person name="Larimer J."/>
            <person name="McCowan C."/>
            <person name="Murphy C."/>
            <person name="Pearson M."/>
            <person name="Poon T.W."/>
            <person name="Priest M."/>
            <person name="Roberts A."/>
            <person name="Saif S."/>
            <person name="Shea T."/>
            <person name="Sisk P."/>
            <person name="Sykes S."/>
            <person name="Wortman J."/>
            <person name="Nusbaum C."/>
            <person name="Birren B."/>
        </authorList>
    </citation>
    <scope>NUCLEOTIDE SEQUENCE [LARGE SCALE GENOMIC DNA]</scope>
    <source>
        <strain evidence="3">CM1001059</strain>
    </source>
</reference>
<organism evidence="2 3">
    <name type="scientific">Anopheles melas</name>
    <dbReference type="NCBI Taxonomy" id="34690"/>
    <lineage>
        <taxon>Eukaryota</taxon>
        <taxon>Metazoa</taxon>
        <taxon>Ecdysozoa</taxon>
        <taxon>Arthropoda</taxon>
        <taxon>Hexapoda</taxon>
        <taxon>Insecta</taxon>
        <taxon>Pterygota</taxon>
        <taxon>Neoptera</taxon>
        <taxon>Endopterygota</taxon>
        <taxon>Diptera</taxon>
        <taxon>Nematocera</taxon>
        <taxon>Culicoidea</taxon>
        <taxon>Culicidae</taxon>
        <taxon>Anophelinae</taxon>
        <taxon>Anopheles</taxon>
    </lineage>
</organism>
<evidence type="ECO:0000313" key="3">
    <source>
        <dbReference type="Proteomes" id="UP000075902"/>
    </source>
</evidence>
<dbReference type="EnsemblMetazoa" id="AMEC014234-RA">
    <property type="protein sequence ID" value="AMEC014234-PA"/>
    <property type="gene ID" value="AMEC014234"/>
</dbReference>
<evidence type="ECO:0000256" key="1">
    <source>
        <dbReference type="SAM" id="MobiDB-lite"/>
    </source>
</evidence>
<proteinExistence type="predicted"/>
<feature type="compositionally biased region" description="Polar residues" evidence="1">
    <location>
        <begin position="236"/>
        <end position="253"/>
    </location>
</feature>
<evidence type="ECO:0000313" key="2">
    <source>
        <dbReference type="EnsemblMetazoa" id="AMEC014234-PA"/>
    </source>
</evidence>
<dbReference type="Proteomes" id="UP000075902">
    <property type="component" value="Unassembled WGS sequence"/>
</dbReference>
<protein>
    <submittedName>
        <fullName evidence="2">Uncharacterized protein</fullName>
    </submittedName>
</protein>
<dbReference type="VEuPathDB" id="VectorBase:AMEC014234"/>
<feature type="region of interest" description="Disordered" evidence="1">
    <location>
        <begin position="538"/>
        <end position="558"/>
    </location>
</feature>
<feature type="region of interest" description="Disordered" evidence="1">
    <location>
        <begin position="430"/>
        <end position="456"/>
    </location>
</feature>
<accession>A0A182U5F9</accession>